<evidence type="ECO:0000259" key="11">
    <source>
        <dbReference type="PROSITE" id="PS50157"/>
    </source>
</evidence>
<dbReference type="FunFam" id="3.30.160.60:FF:000158">
    <property type="entry name" value="Zinc finger protein 362"/>
    <property type="match status" value="1"/>
</dbReference>
<dbReference type="InterPro" id="IPR013087">
    <property type="entry name" value="Znf_C2H2_type"/>
</dbReference>
<keyword evidence="13" id="KW-1185">Reference proteome</keyword>
<dbReference type="GO" id="GO:0005634">
    <property type="term" value="C:nucleus"/>
    <property type="evidence" value="ECO:0007669"/>
    <property type="project" value="UniProtKB-SubCell"/>
</dbReference>
<dbReference type="Gene3D" id="3.30.160.60">
    <property type="entry name" value="Classic Zinc Finger"/>
    <property type="match status" value="5"/>
</dbReference>
<keyword evidence="7" id="KW-0804">Transcription</keyword>
<feature type="domain" description="C2H2-type" evidence="11">
    <location>
        <begin position="110"/>
        <end position="138"/>
    </location>
</feature>
<dbReference type="EMBL" id="JAIWYP010000002">
    <property type="protein sequence ID" value="KAH3874269.1"/>
    <property type="molecule type" value="Genomic_DNA"/>
</dbReference>
<evidence type="ECO:0000256" key="3">
    <source>
        <dbReference type="ARBA" id="ARBA00022737"/>
    </source>
</evidence>
<feature type="domain" description="C2H2-type" evidence="11">
    <location>
        <begin position="231"/>
        <end position="258"/>
    </location>
</feature>
<keyword evidence="3" id="KW-0677">Repeat</keyword>
<comment type="caution">
    <text evidence="12">The sequence shown here is derived from an EMBL/GenBank/DDBJ whole genome shotgun (WGS) entry which is preliminary data.</text>
</comment>
<evidence type="ECO:0000313" key="13">
    <source>
        <dbReference type="Proteomes" id="UP000828390"/>
    </source>
</evidence>
<dbReference type="GO" id="GO:0010468">
    <property type="term" value="P:regulation of gene expression"/>
    <property type="evidence" value="ECO:0007669"/>
    <property type="project" value="TreeGrafter"/>
</dbReference>
<reference evidence="12" key="1">
    <citation type="journal article" date="2019" name="bioRxiv">
        <title>The Genome of the Zebra Mussel, Dreissena polymorpha: A Resource for Invasive Species Research.</title>
        <authorList>
            <person name="McCartney M.A."/>
            <person name="Auch B."/>
            <person name="Kono T."/>
            <person name="Mallez S."/>
            <person name="Zhang Y."/>
            <person name="Obille A."/>
            <person name="Becker A."/>
            <person name="Abrahante J.E."/>
            <person name="Garbe J."/>
            <person name="Badalamenti J.P."/>
            <person name="Herman A."/>
            <person name="Mangelson H."/>
            <person name="Liachko I."/>
            <person name="Sullivan S."/>
            <person name="Sone E.D."/>
            <person name="Koren S."/>
            <person name="Silverstein K.A.T."/>
            <person name="Beckman K.B."/>
            <person name="Gohl D.M."/>
        </authorList>
    </citation>
    <scope>NUCLEOTIDE SEQUENCE</scope>
    <source>
        <strain evidence="12">Duluth1</strain>
        <tissue evidence="12">Whole animal</tissue>
    </source>
</reference>
<evidence type="ECO:0000256" key="9">
    <source>
        <dbReference type="PROSITE-ProRule" id="PRU00042"/>
    </source>
</evidence>
<dbReference type="PROSITE" id="PS00028">
    <property type="entry name" value="ZINC_FINGER_C2H2_1"/>
    <property type="match status" value="6"/>
</dbReference>
<feature type="domain" description="C2H2-type" evidence="11">
    <location>
        <begin position="201"/>
        <end position="230"/>
    </location>
</feature>
<dbReference type="PANTHER" id="PTHR16515:SF49">
    <property type="entry name" value="GASTRULA ZINC FINGER PROTEIN XLCGF49.1-LIKE-RELATED"/>
    <property type="match status" value="1"/>
</dbReference>
<comment type="subcellular location">
    <subcellularLocation>
        <location evidence="1">Nucleus</location>
    </subcellularLocation>
</comment>
<proteinExistence type="predicted"/>
<keyword evidence="5" id="KW-0862">Zinc</keyword>
<sequence length="497" mass="55548">MRADLKASTPVATDNHSPMMSSATDLFKWKASCQASHIAQDFGNITSDAMNNNLHHLSRHESTSSNGSYRSNGATSGLNTPTTPGNNGASSLVIPQPVKPSNMKQASKTYQCKMCEQIFSTKSDLLIHCQQIHKQDMKTFSPSAFRCPQCQKCFANSSYLSQHNRIHAGIKPYKCDICDRKFTQLSHLQQHIRTHTGEKPYKCHHTGCGKAFSQLSNLQSHSRSHMTDRPYRCNSCYKCYADEAGLREHIPKHSETKHIKTQICKVCGKAYTQETYLARHMLKHTGENSKLLVHQGSSVKQEPSDQSSLDAAVDFTRLLDRVDRMTSSAQDMSSSGIKPPGTSMSSAFMPLAQFCSSNGNSSSYPYGTSLNSGLQSALNSSNLSPSLPHISSMSNPRYFPYDPLGFRKSDPVDRLVNERLANDRFVNERLVNERLVNDRLVNERLVNERLERNLNVQSRQENVLANSFLSLQHIKNYASQQMQPSFSPCPNGNSRLT</sequence>
<evidence type="ECO:0000313" key="12">
    <source>
        <dbReference type="EMBL" id="KAH3874269.1"/>
    </source>
</evidence>
<evidence type="ECO:0000256" key="6">
    <source>
        <dbReference type="ARBA" id="ARBA00023015"/>
    </source>
</evidence>
<evidence type="ECO:0000256" key="1">
    <source>
        <dbReference type="ARBA" id="ARBA00004123"/>
    </source>
</evidence>
<gene>
    <name evidence="12" type="ORF">DPMN_037511</name>
</gene>
<protein>
    <recommendedName>
        <fullName evidence="11">C2H2-type domain-containing protein</fullName>
    </recommendedName>
</protein>
<feature type="domain" description="C2H2-type" evidence="11">
    <location>
        <begin position="262"/>
        <end position="289"/>
    </location>
</feature>
<feature type="compositionally biased region" description="Polar residues" evidence="10">
    <location>
        <begin position="63"/>
        <end position="90"/>
    </location>
</feature>
<evidence type="ECO:0000256" key="4">
    <source>
        <dbReference type="ARBA" id="ARBA00022771"/>
    </source>
</evidence>
<evidence type="ECO:0000256" key="5">
    <source>
        <dbReference type="ARBA" id="ARBA00022833"/>
    </source>
</evidence>
<keyword evidence="2" id="KW-0479">Metal-binding</keyword>
<dbReference type="GO" id="GO:0008270">
    <property type="term" value="F:zinc ion binding"/>
    <property type="evidence" value="ECO:0007669"/>
    <property type="project" value="UniProtKB-KW"/>
</dbReference>
<dbReference type="InterPro" id="IPR050331">
    <property type="entry name" value="Zinc_finger"/>
</dbReference>
<accession>A0A9D4MEN6</accession>
<evidence type="ECO:0000256" key="7">
    <source>
        <dbReference type="ARBA" id="ARBA00023163"/>
    </source>
</evidence>
<feature type="region of interest" description="Disordered" evidence="10">
    <location>
        <begin position="58"/>
        <end position="100"/>
    </location>
</feature>
<dbReference type="Pfam" id="PF00096">
    <property type="entry name" value="zf-C2H2"/>
    <property type="match status" value="5"/>
</dbReference>
<dbReference type="InterPro" id="IPR036236">
    <property type="entry name" value="Znf_C2H2_sf"/>
</dbReference>
<keyword evidence="6" id="KW-0805">Transcription regulation</keyword>
<feature type="domain" description="C2H2-type" evidence="11">
    <location>
        <begin position="173"/>
        <end position="200"/>
    </location>
</feature>
<feature type="domain" description="C2H2-type" evidence="11">
    <location>
        <begin position="145"/>
        <end position="172"/>
    </location>
</feature>
<dbReference type="PROSITE" id="PS50157">
    <property type="entry name" value="ZINC_FINGER_C2H2_2"/>
    <property type="match status" value="6"/>
</dbReference>
<evidence type="ECO:0000256" key="8">
    <source>
        <dbReference type="ARBA" id="ARBA00023242"/>
    </source>
</evidence>
<dbReference type="FunFam" id="3.30.160.60:FF:000110">
    <property type="entry name" value="Zinc finger protein-like"/>
    <property type="match status" value="1"/>
</dbReference>
<reference evidence="12" key="2">
    <citation type="submission" date="2020-11" db="EMBL/GenBank/DDBJ databases">
        <authorList>
            <person name="McCartney M.A."/>
            <person name="Auch B."/>
            <person name="Kono T."/>
            <person name="Mallez S."/>
            <person name="Becker A."/>
            <person name="Gohl D.M."/>
            <person name="Silverstein K.A.T."/>
            <person name="Koren S."/>
            <person name="Bechman K.B."/>
            <person name="Herman A."/>
            <person name="Abrahante J.E."/>
            <person name="Garbe J."/>
        </authorList>
    </citation>
    <scope>NUCLEOTIDE SEQUENCE</scope>
    <source>
        <strain evidence="12">Duluth1</strain>
        <tissue evidence="12">Whole animal</tissue>
    </source>
</reference>
<dbReference type="SUPFAM" id="SSF57667">
    <property type="entry name" value="beta-beta-alpha zinc fingers"/>
    <property type="match status" value="4"/>
</dbReference>
<evidence type="ECO:0000256" key="2">
    <source>
        <dbReference type="ARBA" id="ARBA00022723"/>
    </source>
</evidence>
<name>A0A9D4MEN6_DREPO</name>
<dbReference type="SMART" id="SM00355">
    <property type="entry name" value="ZnF_C2H2"/>
    <property type="match status" value="6"/>
</dbReference>
<dbReference type="AlphaFoldDB" id="A0A9D4MEN6"/>
<organism evidence="12 13">
    <name type="scientific">Dreissena polymorpha</name>
    <name type="common">Zebra mussel</name>
    <name type="synonym">Mytilus polymorpha</name>
    <dbReference type="NCBI Taxonomy" id="45954"/>
    <lineage>
        <taxon>Eukaryota</taxon>
        <taxon>Metazoa</taxon>
        <taxon>Spiralia</taxon>
        <taxon>Lophotrochozoa</taxon>
        <taxon>Mollusca</taxon>
        <taxon>Bivalvia</taxon>
        <taxon>Autobranchia</taxon>
        <taxon>Heteroconchia</taxon>
        <taxon>Euheterodonta</taxon>
        <taxon>Imparidentia</taxon>
        <taxon>Neoheterodontei</taxon>
        <taxon>Myida</taxon>
        <taxon>Dreissenoidea</taxon>
        <taxon>Dreissenidae</taxon>
        <taxon>Dreissena</taxon>
    </lineage>
</organism>
<dbReference type="PANTHER" id="PTHR16515">
    <property type="entry name" value="PR DOMAIN ZINC FINGER PROTEIN"/>
    <property type="match status" value="1"/>
</dbReference>
<dbReference type="FunFam" id="3.30.160.60:FF:000446">
    <property type="entry name" value="Zinc finger protein"/>
    <property type="match status" value="1"/>
</dbReference>
<dbReference type="Proteomes" id="UP000828390">
    <property type="component" value="Unassembled WGS sequence"/>
</dbReference>
<keyword evidence="8" id="KW-0539">Nucleus</keyword>
<evidence type="ECO:0000256" key="10">
    <source>
        <dbReference type="SAM" id="MobiDB-lite"/>
    </source>
</evidence>
<keyword evidence="4 9" id="KW-0863">Zinc-finger</keyword>
<dbReference type="FunFam" id="3.30.160.60:FF:000648">
    <property type="entry name" value="Zinc finger protein rotund"/>
    <property type="match status" value="1"/>
</dbReference>